<evidence type="ECO:0000313" key="2">
    <source>
        <dbReference type="Proteomes" id="UP001500843"/>
    </source>
</evidence>
<dbReference type="Proteomes" id="UP001500843">
    <property type="component" value="Unassembled WGS sequence"/>
</dbReference>
<proteinExistence type="predicted"/>
<dbReference type="EMBL" id="BAABHM010000011">
    <property type="protein sequence ID" value="GAA4701204.1"/>
    <property type="molecule type" value="Genomic_DNA"/>
</dbReference>
<protein>
    <submittedName>
        <fullName evidence="1">Uncharacterized protein</fullName>
    </submittedName>
</protein>
<sequence length="72" mass="8024">MSVHKKTRSGRRPRPNEAFPVGSHLTVPFGVRRYNATVIERYGDRVRIQIEVPGADEPITSSYSVADLARSA</sequence>
<evidence type="ECO:0000313" key="1">
    <source>
        <dbReference type="EMBL" id="GAA4701204.1"/>
    </source>
</evidence>
<name>A0ABP8X9Q1_9MICO</name>
<organism evidence="1 2">
    <name type="scientific">Promicromonospora umidemergens</name>
    <dbReference type="NCBI Taxonomy" id="629679"/>
    <lineage>
        <taxon>Bacteria</taxon>
        <taxon>Bacillati</taxon>
        <taxon>Actinomycetota</taxon>
        <taxon>Actinomycetes</taxon>
        <taxon>Micrococcales</taxon>
        <taxon>Promicromonosporaceae</taxon>
        <taxon>Promicromonospora</taxon>
    </lineage>
</organism>
<accession>A0ABP8X9Q1</accession>
<reference evidence="2" key="1">
    <citation type="journal article" date="2019" name="Int. J. Syst. Evol. Microbiol.">
        <title>The Global Catalogue of Microorganisms (GCM) 10K type strain sequencing project: providing services to taxonomists for standard genome sequencing and annotation.</title>
        <authorList>
            <consortium name="The Broad Institute Genomics Platform"/>
            <consortium name="The Broad Institute Genome Sequencing Center for Infectious Disease"/>
            <person name="Wu L."/>
            <person name="Ma J."/>
        </authorList>
    </citation>
    <scope>NUCLEOTIDE SEQUENCE [LARGE SCALE GENOMIC DNA]</scope>
    <source>
        <strain evidence="2">JCM 17975</strain>
    </source>
</reference>
<keyword evidence="2" id="KW-1185">Reference proteome</keyword>
<comment type="caution">
    <text evidence="1">The sequence shown here is derived from an EMBL/GenBank/DDBJ whole genome shotgun (WGS) entry which is preliminary data.</text>
</comment>
<gene>
    <name evidence="1" type="ORF">GCM10023198_22840</name>
</gene>